<dbReference type="Pfam" id="PF00171">
    <property type="entry name" value="Aldedh"/>
    <property type="match status" value="1"/>
</dbReference>
<dbReference type="RefSeq" id="WP_184066176.1">
    <property type="nucleotide sequence ID" value="NZ_JACHNZ010000009.1"/>
</dbReference>
<organism evidence="6 7">
    <name type="scientific">Sphingosinicella soli</name>
    <dbReference type="NCBI Taxonomy" id="333708"/>
    <lineage>
        <taxon>Bacteria</taxon>
        <taxon>Pseudomonadati</taxon>
        <taxon>Pseudomonadota</taxon>
        <taxon>Alphaproteobacteria</taxon>
        <taxon>Sphingomonadales</taxon>
        <taxon>Sphingosinicellaceae</taxon>
        <taxon>Sphingosinicella</taxon>
    </lineage>
</organism>
<evidence type="ECO:0000256" key="4">
    <source>
        <dbReference type="RuleBase" id="RU003345"/>
    </source>
</evidence>
<evidence type="ECO:0000313" key="7">
    <source>
        <dbReference type="Proteomes" id="UP000566324"/>
    </source>
</evidence>
<evidence type="ECO:0000256" key="1">
    <source>
        <dbReference type="ARBA" id="ARBA00009986"/>
    </source>
</evidence>
<evidence type="ECO:0000256" key="2">
    <source>
        <dbReference type="ARBA" id="ARBA00023002"/>
    </source>
</evidence>
<feature type="domain" description="Aldehyde dehydrogenase" evidence="5">
    <location>
        <begin position="27"/>
        <end position="492"/>
    </location>
</feature>
<dbReference type="SUPFAM" id="SSF53720">
    <property type="entry name" value="ALDH-like"/>
    <property type="match status" value="1"/>
</dbReference>
<dbReference type="InterPro" id="IPR016162">
    <property type="entry name" value="Ald_DH_N"/>
</dbReference>
<name>A0A7W7F8B0_9SPHN</name>
<comment type="similarity">
    <text evidence="1 4">Belongs to the aldehyde dehydrogenase family.</text>
</comment>
<dbReference type="PROSITE" id="PS00070">
    <property type="entry name" value="ALDEHYDE_DEHYDR_CYS"/>
    <property type="match status" value="1"/>
</dbReference>
<dbReference type="GO" id="GO:0016620">
    <property type="term" value="F:oxidoreductase activity, acting on the aldehyde or oxo group of donors, NAD or NADP as acceptor"/>
    <property type="evidence" value="ECO:0007669"/>
    <property type="project" value="InterPro"/>
</dbReference>
<evidence type="ECO:0000259" key="5">
    <source>
        <dbReference type="Pfam" id="PF00171"/>
    </source>
</evidence>
<dbReference type="EC" id="1.2.1.-" evidence="6"/>
<gene>
    <name evidence="6" type="ORF">GGQ98_001057</name>
</gene>
<dbReference type="InterPro" id="IPR015590">
    <property type="entry name" value="Aldehyde_DH_dom"/>
</dbReference>
<accession>A0A7W7F8B0</accession>
<dbReference type="Gene3D" id="3.40.605.10">
    <property type="entry name" value="Aldehyde Dehydrogenase, Chain A, domain 1"/>
    <property type="match status" value="1"/>
</dbReference>
<keyword evidence="7" id="KW-1185">Reference proteome</keyword>
<dbReference type="PANTHER" id="PTHR11699">
    <property type="entry name" value="ALDEHYDE DEHYDROGENASE-RELATED"/>
    <property type="match status" value="1"/>
</dbReference>
<dbReference type="Gene3D" id="3.40.309.10">
    <property type="entry name" value="Aldehyde Dehydrogenase, Chain A, domain 2"/>
    <property type="match status" value="1"/>
</dbReference>
<dbReference type="InterPro" id="IPR016161">
    <property type="entry name" value="Ald_DH/histidinol_DH"/>
</dbReference>
<reference evidence="6 7" key="1">
    <citation type="submission" date="2020-08" db="EMBL/GenBank/DDBJ databases">
        <title>Genomic Encyclopedia of Type Strains, Phase IV (KMG-IV): sequencing the most valuable type-strain genomes for metagenomic binning, comparative biology and taxonomic classification.</title>
        <authorList>
            <person name="Goeker M."/>
        </authorList>
    </citation>
    <scope>NUCLEOTIDE SEQUENCE [LARGE SCALE GENOMIC DNA]</scope>
    <source>
        <strain evidence="6 7">DSM 17328</strain>
    </source>
</reference>
<dbReference type="EMBL" id="JACHNZ010000009">
    <property type="protein sequence ID" value="MBB4631448.1"/>
    <property type="molecule type" value="Genomic_DNA"/>
</dbReference>
<dbReference type="AlphaFoldDB" id="A0A7W7F8B0"/>
<proteinExistence type="inferred from homology"/>
<protein>
    <submittedName>
        <fullName evidence="6">Gamma-glutamyl-gamma-aminobutyraldehyde dehydrogenase</fullName>
        <ecNumber evidence="6">1.2.1.-</ecNumber>
    </submittedName>
</protein>
<evidence type="ECO:0000313" key="6">
    <source>
        <dbReference type="EMBL" id="MBB4631448.1"/>
    </source>
</evidence>
<sequence length="496" mass="52163">MTTPPIDWHARAAALSVPVRPFIDGRFVDSAADAHFESINPATNGAVCTLSVGADDDVDRAVAAARRAFEDGRWAKSTPLQRKAVLLRIAELIEANADDLALMDSLEMGKAISAARAEIAFASGFFRYYGEATDKLYGAVAPSDSITLSLGLLEPRGVVGAIVPWNFPLINAALKAAPALAAGNSVVLKPSEIASTSALRLAEIASEADLPGGVFNVVPGLGPTVGQAIGRHGDIDFISFTGSTATGRLFMTYAGQSNGKPLLLECGGKSPQLVCADMADDLDAVAARVAHDAFWNQGQWCAAKTRLIVEDSFHDRLVDAVIAAAARLVPGDPLDPATNFGTIATRGQLEKIRNFVAHARTEGATVAFNGGPWGETSTAPTILTDVRADMTVACEEVFGPVLSVMRFRDFGEALAIANDTRYGLAASIWTRDARRSHEAARALRAGRVTVRASAAAGEHSGFALSAEPWGASGFGVEGGMEGLRSYCRFKSVEFVS</sequence>
<evidence type="ECO:0000256" key="3">
    <source>
        <dbReference type="PROSITE-ProRule" id="PRU10007"/>
    </source>
</evidence>
<dbReference type="PROSITE" id="PS00687">
    <property type="entry name" value="ALDEHYDE_DEHYDR_GLU"/>
    <property type="match status" value="1"/>
</dbReference>
<dbReference type="InterPro" id="IPR029510">
    <property type="entry name" value="Ald_DH_CS_GLU"/>
</dbReference>
<comment type="caution">
    <text evidence="6">The sequence shown here is derived from an EMBL/GenBank/DDBJ whole genome shotgun (WGS) entry which is preliminary data.</text>
</comment>
<feature type="active site" evidence="3">
    <location>
        <position position="265"/>
    </location>
</feature>
<keyword evidence="2 4" id="KW-0560">Oxidoreductase</keyword>
<dbReference type="InterPro" id="IPR016163">
    <property type="entry name" value="Ald_DH_C"/>
</dbReference>
<dbReference type="Proteomes" id="UP000566324">
    <property type="component" value="Unassembled WGS sequence"/>
</dbReference>
<dbReference type="FunFam" id="3.40.605.10:FF:000007">
    <property type="entry name" value="NAD/NADP-dependent betaine aldehyde dehydrogenase"/>
    <property type="match status" value="1"/>
</dbReference>
<dbReference type="InterPro" id="IPR016160">
    <property type="entry name" value="Ald_DH_CS_CYS"/>
</dbReference>